<dbReference type="InterPro" id="IPR036928">
    <property type="entry name" value="AS_sf"/>
</dbReference>
<gene>
    <name evidence="3" type="ORF">AVDCRST_MAG60-1416</name>
</gene>
<sequence>MTTYSRPRPGGLRRLADDVHSGVRSARDLVELSHSRIRADDVLNAVVAQREDEARADADAIDRAIAQGKDPGPLSGLPLLVKDNEDVRGMRTTMGSRWYLDRPPADADSLIVRRLRRAGAIVVGKTNVPEFCIEGFTDNLVAGATSNPWNPSRSPGGSSGGSAAALAAGLAAIATGSDGGGSVRIPAAFCGLLGYKPTNGVIGQEAAPDWIDFSTPGLLGTSVDDLRLLLDVVAGPVAGDPTALPVALPPAGLPTRLIVAERTDDLGDLPPEVAEAFHQAVDRLARLLDVPVAHRAPGSFFPGWRPDEDWFVLAAPEHASALGRERIEQGADLLYPTSREFLLAGLAVSNDAYLAARRRRFDAVACLDRILDGTAALVTPTVAAAGWTLDGCRGDEPPGLLGPDVYSTAIQNLTGLPAISLPDRPLPDGMPFGLQVTMPRWTDRGLLELASLWEARHPWPRTATGYPEFL</sequence>
<dbReference type="GO" id="GO:0016740">
    <property type="term" value="F:transferase activity"/>
    <property type="evidence" value="ECO:0007669"/>
    <property type="project" value="UniProtKB-KW"/>
</dbReference>
<dbReference type="SUPFAM" id="SSF75304">
    <property type="entry name" value="Amidase signature (AS) enzymes"/>
    <property type="match status" value="1"/>
</dbReference>
<reference evidence="3" key="1">
    <citation type="submission" date="2020-02" db="EMBL/GenBank/DDBJ databases">
        <authorList>
            <person name="Meier V. D."/>
        </authorList>
    </citation>
    <scope>NUCLEOTIDE SEQUENCE</scope>
    <source>
        <strain evidence="3">AVDCRST_MAG60</strain>
    </source>
</reference>
<keyword evidence="3" id="KW-0808">Transferase</keyword>
<dbReference type="InterPro" id="IPR020556">
    <property type="entry name" value="Amidase_CS"/>
</dbReference>
<dbReference type="GO" id="GO:0050567">
    <property type="term" value="F:glutaminyl-tRNA synthase (glutamine-hydrolyzing) activity"/>
    <property type="evidence" value="ECO:0007669"/>
    <property type="project" value="UniProtKB-EC"/>
</dbReference>
<dbReference type="EC" id="6.3.5.7" evidence="3"/>
<evidence type="ECO:0000256" key="1">
    <source>
        <dbReference type="ARBA" id="ARBA00009199"/>
    </source>
</evidence>
<evidence type="ECO:0000313" key="3">
    <source>
        <dbReference type="EMBL" id="CAA9389110.1"/>
    </source>
</evidence>
<dbReference type="PROSITE" id="PS00571">
    <property type="entry name" value="AMIDASES"/>
    <property type="match status" value="1"/>
</dbReference>
<dbReference type="GO" id="GO:0050566">
    <property type="term" value="F:asparaginyl-tRNA synthase (glutamine-hydrolyzing) activity"/>
    <property type="evidence" value="ECO:0007669"/>
    <property type="project" value="UniProtKB-EC"/>
</dbReference>
<keyword evidence="3" id="KW-0436">Ligase</keyword>
<dbReference type="PANTHER" id="PTHR11895:SF7">
    <property type="entry name" value="GLUTAMYL-TRNA(GLN) AMIDOTRANSFERASE SUBUNIT A, MITOCHONDRIAL"/>
    <property type="match status" value="1"/>
</dbReference>
<organism evidence="3">
    <name type="scientific">uncultured Nocardioides sp</name>
    <dbReference type="NCBI Taxonomy" id="198441"/>
    <lineage>
        <taxon>Bacteria</taxon>
        <taxon>Bacillati</taxon>
        <taxon>Actinomycetota</taxon>
        <taxon>Actinomycetes</taxon>
        <taxon>Propionibacteriales</taxon>
        <taxon>Nocardioidaceae</taxon>
        <taxon>Nocardioides</taxon>
        <taxon>environmental samples</taxon>
    </lineage>
</organism>
<proteinExistence type="inferred from homology"/>
<dbReference type="InterPro" id="IPR023631">
    <property type="entry name" value="Amidase_dom"/>
</dbReference>
<dbReference type="EMBL" id="CADCUN010000154">
    <property type="protein sequence ID" value="CAA9389110.1"/>
    <property type="molecule type" value="Genomic_DNA"/>
</dbReference>
<protein>
    <submittedName>
        <fullName evidence="3">Aspartyl-tRNA(Asn) amidotransferase subunit A @ Glutamyl-tRNA(Gln) amidotransferase subunit A</fullName>
        <ecNumber evidence="3">6.3.5.6</ecNumber>
        <ecNumber evidence="3">6.3.5.7</ecNumber>
    </submittedName>
</protein>
<comment type="similarity">
    <text evidence="1">Belongs to the amidase family.</text>
</comment>
<evidence type="ECO:0000259" key="2">
    <source>
        <dbReference type="Pfam" id="PF01425"/>
    </source>
</evidence>
<dbReference type="Gene3D" id="3.90.1300.10">
    <property type="entry name" value="Amidase signature (AS) domain"/>
    <property type="match status" value="1"/>
</dbReference>
<dbReference type="AlphaFoldDB" id="A0A6J4NIZ0"/>
<name>A0A6J4NIZ0_9ACTN</name>
<dbReference type="InterPro" id="IPR000120">
    <property type="entry name" value="Amidase"/>
</dbReference>
<accession>A0A6J4NIZ0</accession>
<dbReference type="EC" id="6.3.5.6" evidence="3"/>
<feature type="domain" description="Amidase" evidence="2">
    <location>
        <begin position="28"/>
        <end position="447"/>
    </location>
</feature>
<dbReference type="Pfam" id="PF01425">
    <property type="entry name" value="Amidase"/>
    <property type="match status" value="1"/>
</dbReference>
<dbReference type="PANTHER" id="PTHR11895">
    <property type="entry name" value="TRANSAMIDASE"/>
    <property type="match status" value="1"/>
</dbReference>